<name>A0A914AXL7_PATMI</name>
<evidence type="ECO:0000256" key="2">
    <source>
        <dbReference type="ARBA" id="ARBA00010077"/>
    </source>
</evidence>
<keyword evidence="3 5" id="KW-0690">Ribosome biogenesis</keyword>
<dbReference type="PANTHER" id="PTHR17602:SF4">
    <property type="entry name" value="RIBOSOME BIOGENESIS REGULATORY PROTEIN HOMOLOG"/>
    <property type="match status" value="1"/>
</dbReference>
<dbReference type="GO" id="GO:0042273">
    <property type="term" value="P:ribosomal large subunit biogenesis"/>
    <property type="evidence" value="ECO:0007669"/>
    <property type="project" value="TreeGrafter"/>
</dbReference>
<evidence type="ECO:0000256" key="1">
    <source>
        <dbReference type="ARBA" id="ARBA00004123"/>
    </source>
</evidence>
<dbReference type="AlphaFoldDB" id="A0A914AXL7"/>
<evidence type="ECO:0000256" key="4">
    <source>
        <dbReference type="ARBA" id="ARBA00023242"/>
    </source>
</evidence>
<evidence type="ECO:0000313" key="7">
    <source>
        <dbReference type="EnsemblMetazoa" id="XP_038068264.1"/>
    </source>
</evidence>
<dbReference type="Pfam" id="PF04939">
    <property type="entry name" value="RRS1"/>
    <property type="match status" value="1"/>
</dbReference>
<proteinExistence type="inferred from homology"/>
<dbReference type="GO" id="GO:0000447">
    <property type="term" value="P:endonucleolytic cleavage in ITS1 to separate SSU-rRNA from 5.8S rRNA and LSU-rRNA from tricistronic rRNA transcript (SSU-rRNA, 5.8S rRNA, LSU-rRNA)"/>
    <property type="evidence" value="ECO:0007669"/>
    <property type="project" value="TreeGrafter"/>
</dbReference>
<protein>
    <recommendedName>
        <fullName evidence="5">Ribosome biogenesis regulatory protein</fullName>
    </recommendedName>
</protein>
<dbReference type="InterPro" id="IPR007023">
    <property type="entry name" value="Ribosom_reg"/>
</dbReference>
<organism evidence="7 8">
    <name type="scientific">Patiria miniata</name>
    <name type="common">Bat star</name>
    <name type="synonym">Asterina miniata</name>
    <dbReference type="NCBI Taxonomy" id="46514"/>
    <lineage>
        <taxon>Eukaryota</taxon>
        <taxon>Metazoa</taxon>
        <taxon>Echinodermata</taxon>
        <taxon>Eleutherozoa</taxon>
        <taxon>Asterozoa</taxon>
        <taxon>Asteroidea</taxon>
        <taxon>Valvatacea</taxon>
        <taxon>Valvatida</taxon>
        <taxon>Asterinidae</taxon>
        <taxon>Patiria</taxon>
    </lineage>
</organism>
<dbReference type="EnsemblMetazoa" id="XM_038212336.1">
    <property type="protein sequence ID" value="XP_038068264.1"/>
    <property type="gene ID" value="LOC119737761"/>
</dbReference>
<accession>A0A914AXL7</accession>
<dbReference type="OMA" id="ACDKNRI"/>
<comment type="similarity">
    <text evidence="2 5">Belongs to the RRS1 family.</text>
</comment>
<evidence type="ECO:0000256" key="6">
    <source>
        <dbReference type="SAM" id="MobiDB-lite"/>
    </source>
</evidence>
<dbReference type="CTD" id="23212"/>
<dbReference type="OrthoDB" id="28455at2759"/>
<evidence type="ECO:0000256" key="3">
    <source>
        <dbReference type="ARBA" id="ARBA00022517"/>
    </source>
</evidence>
<dbReference type="GO" id="GO:0030687">
    <property type="term" value="C:preribosome, large subunit precursor"/>
    <property type="evidence" value="ECO:0007669"/>
    <property type="project" value="TreeGrafter"/>
</dbReference>
<dbReference type="RefSeq" id="XP_038068264.1">
    <property type="nucleotide sequence ID" value="XM_038212336.1"/>
</dbReference>
<comment type="subcellular location">
    <subcellularLocation>
        <location evidence="1 5">Nucleus</location>
    </subcellularLocation>
</comment>
<keyword evidence="4 5" id="KW-0539">Nucleus</keyword>
<keyword evidence="8" id="KW-1185">Reference proteome</keyword>
<dbReference type="GO" id="GO:0005730">
    <property type="term" value="C:nucleolus"/>
    <property type="evidence" value="ECO:0007669"/>
    <property type="project" value="TreeGrafter"/>
</dbReference>
<sequence>MASQSQQHVVENVLKQAELQEKRFKTTEVDKALDVDLDLGNLLAVDPNPLSLKEFKQNRESFLTSLTRDNTQLLFNEIWKLPVERSDDVIIAKMPEPTTILPREKHVPKDKPMTRWEQYSKVKGIQKRKKSRKVWDEEQKKWVPRWGYGSKNDESRDWMMEIPDNADPYEDQFAKKRKEKRERVAKNEFQRLRNVARAQRLKIPGHGVKPKALSNKPEVNMAIHAAKQSTASIGKFERKLPKEPITKQMGKRRKFDPLCGDIKKEHSRELAILDSMNRKKPKMDVTRAVNKEIQETQASQQADKGDRRKGKSGKKTKISKKALPKTTKRKKGGNSKKTRRH</sequence>
<feature type="compositionally biased region" description="Basic and acidic residues" evidence="6">
    <location>
        <begin position="282"/>
        <end position="294"/>
    </location>
</feature>
<feature type="compositionally biased region" description="Basic residues" evidence="6">
    <location>
        <begin position="307"/>
        <end position="341"/>
    </location>
</feature>
<feature type="region of interest" description="Disordered" evidence="6">
    <location>
        <begin position="272"/>
        <end position="341"/>
    </location>
</feature>
<dbReference type="PANTHER" id="PTHR17602">
    <property type="entry name" value="RIBOSOME BIOGENESIS REGULATORY PROTEIN"/>
    <property type="match status" value="1"/>
</dbReference>
<reference evidence="7" key="1">
    <citation type="submission" date="2022-11" db="UniProtKB">
        <authorList>
            <consortium name="EnsemblMetazoa"/>
        </authorList>
    </citation>
    <scope>IDENTIFICATION</scope>
</reference>
<dbReference type="GeneID" id="119737761"/>
<evidence type="ECO:0000313" key="8">
    <source>
        <dbReference type="Proteomes" id="UP000887568"/>
    </source>
</evidence>
<comment type="function">
    <text evidence="5">Involved in ribosomal large subunit assembly.</text>
</comment>
<evidence type="ECO:0000256" key="5">
    <source>
        <dbReference type="RuleBase" id="RU364132"/>
    </source>
</evidence>
<dbReference type="Proteomes" id="UP000887568">
    <property type="component" value="Unplaced"/>
</dbReference>